<feature type="compositionally biased region" description="Polar residues" evidence="9">
    <location>
        <begin position="13"/>
        <end position="34"/>
    </location>
</feature>
<feature type="region of interest" description="Disordered" evidence="9">
    <location>
        <begin position="1"/>
        <end position="40"/>
    </location>
</feature>
<dbReference type="PROSITE" id="PS00463">
    <property type="entry name" value="ZN2_CY6_FUNGAL_1"/>
    <property type="match status" value="1"/>
</dbReference>
<sequence>MTSYFAPDGDLSSPISTGSVPSFGDITTQQSQVTKPIKRKNRSRPYQACERCRLKKIRCDPYRPCSACCSVGFRCILGSSQRVQTYVPYLEDKVKVLEDKVQLLEGQVQQLEAQVAGSEEQQMLVSIQAGGKAGATSTTNCTTDLNDDSINLDAEGCEISDMANSPKFDPFQFLPGNGRLVSQTTDFDLYPDLSQEVNNTSIARTASWHSGQPDQRSMLPSISQSTPLGWWEAHNSSWMDYFEN</sequence>
<evidence type="ECO:0000313" key="11">
    <source>
        <dbReference type="EMBL" id="KAH6883871.1"/>
    </source>
</evidence>
<evidence type="ECO:0000313" key="12">
    <source>
        <dbReference type="Proteomes" id="UP000777438"/>
    </source>
</evidence>
<proteinExistence type="predicted"/>
<dbReference type="Proteomes" id="UP000777438">
    <property type="component" value="Unassembled WGS sequence"/>
</dbReference>
<evidence type="ECO:0000256" key="4">
    <source>
        <dbReference type="ARBA" id="ARBA00023015"/>
    </source>
</evidence>
<gene>
    <name evidence="11" type="ORF">B0T10DRAFT_463234</name>
</gene>
<keyword evidence="7" id="KW-0539">Nucleus</keyword>
<keyword evidence="5" id="KW-0238">DNA-binding</keyword>
<keyword evidence="8" id="KW-0175">Coiled coil</keyword>
<dbReference type="InterPro" id="IPR052202">
    <property type="entry name" value="Yeast_MetPath_Reg"/>
</dbReference>
<accession>A0A9P8W045</accession>
<dbReference type="SUPFAM" id="SSF57701">
    <property type="entry name" value="Zn2/Cys6 DNA-binding domain"/>
    <property type="match status" value="1"/>
</dbReference>
<evidence type="ECO:0000256" key="5">
    <source>
        <dbReference type="ARBA" id="ARBA00023125"/>
    </source>
</evidence>
<reference evidence="11 12" key="1">
    <citation type="journal article" date="2021" name="Nat. Commun.">
        <title>Genetic determinants of endophytism in the Arabidopsis root mycobiome.</title>
        <authorList>
            <person name="Mesny F."/>
            <person name="Miyauchi S."/>
            <person name="Thiergart T."/>
            <person name="Pickel B."/>
            <person name="Atanasova L."/>
            <person name="Karlsson M."/>
            <person name="Huettel B."/>
            <person name="Barry K.W."/>
            <person name="Haridas S."/>
            <person name="Chen C."/>
            <person name="Bauer D."/>
            <person name="Andreopoulos W."/>
            <person name="Pangilinan J."/>
            <person name="LaButti K."/>
            <person name="Riley R."/>
            <person name="Lipzen A."/>
            <person name="Clum A."/>
            <person name="Drula E."/>
            <person name="Henrissat B."/>
            <person name="Kohler A."/>
            <person name="Grigoriev I.V."/>
            <person name="Martin F.M."/>
            <person name="Hacquard S."/>
        </authorList>
    </citation>
    <scope>NUCLEOTIDE SEQUENCE [LARGE SCALE GENOMIC DNA]</scope>
    <source>
        <strain evidence="11 12">MPI-CAGE-CH-0241</strain>
    </source>
</reference>
<feature type="coiled-coil region" evidence="8">
    <location>
        <begin position="94"/>
        <end position="121"/>
    </location>
</feature>
<dbReference type="PANTHER" id="PTHR47782">
    <property type="entry name" value="ZN(II)2CYS6 TRANSCRIPTION FACTOR (EUROFUNG)-RELATED"/>
    <property type="match status" value="1"/>
</dbReference>
<dbReference type="EMBL" id="JAGPYM010000022">
    <property type="protein sequence ID" value="KAH6883871.1"/>
    <property type="molecule type" value="Genomic_DNA"/>
</dbReference>
<dbReference type="GO" id="GO:0003677">
    <property type="term" value="F:DNA binding"/>
    <property type="evidence" value="ECO:0007669"/>
    <property type="project" value="UniProtKB-KW"/>
</dbReference>
<dbReference type="Pfam" id="PF00172">
    <property type="entry name" value="Zn_clus"/>
    <property type="match status" value="1"/>
</dbReference>
<comment type="subcellular location">
    <subcellularLocation>
        <location evidence="1">Nucleus</location>
    </subcellularLocation>
</comment>
<protein>
    <recommendedName>
        <fullName evidence="10">Zn(2)-C6 fungal-type domain-containing protein</fullName>
    </recommendedName>
</protein>
<evidence type="ECO:0000256" key="6">
    <source>
        <dbReference type="ARBA" id="ARBA00023163"/>
    </source>
</evidence>
<dbReference type="AlphaFoldDB" id="A0A9P8W045"/>
<dbReference type="PROSITE" id="PS50048">
    <property type="entry name" value="ZN2_CY6_FUNGAL_2"/>
    <property type="match status" value="1"/>
</dbReference>
<dbReference type="InterPro" id="IPR036864">
    <property type="entry name" value="Zn2-C6_fun-type_DNA-bd_sf"/>
</dbReference>
<evidence type="ECO:0000256" key="9">
    <source>
        <dbReference type="SAM" id="MobiDB-lite"/>
    </source>
</evidence>
<dbReference type="OrthoDB" id="4151048at2759"/>
<dbReference type="CDD" id="cd00067">
    <property type="entry name" value="GAL4"/>
    <property type="match status" value="1"/>
</dbReference>
<feature type="domain" description="Zn(2)-C6 fungal-type" evidence="10">
    <location>
        <begin position="48"/>
        <end position="77"/>
    </location>
</feature>
<evidence type="ECO:0000256" key="8">
    <source>
        <dbReference type="SAM" id="Coils"/>
    </source>
</evidence>
<evidence type="ECO:0000256" key="7">
    <source>
        <dbReference type="ARBA" id="ARBA00023242"/>
    </source>
</evidence>
<keyword evidence="12" id="KW-1185">Reference proteome</keyword>
<dbReference type="GO" id="GO:0008270">
    <property type="term" value="F:zinc ion binding"/>
    <property type="evidence" value="ECO:0007669"/>
    <property type="project" value="InterPro"/>
</dbReference>
<dbReference type="Gene3D" id="1.20.5.170">
    <property type="match status" value="1"/>
</dbReference>
<evidence type="ECO:0000256" key="1">
    <source>
        <dbReference type="ARBA" id="ARBA00004123"/>
    </source>
</evidence>
<dbReference type="SMART" id="SM00066">
    <property type="entry name" value="GAL4"/>
    <property type="match status" value="1"/>
</dbReference>
<organism evidence="11 12">
    <name type="scientific">Thelonectria olida</name>
    <dbReference type="NCBI Taxonomy" id="1576542"/>
    <lineage>
        <taxon>Eukaryota</taxon>
        <taxon>Fungi</taxon>
        <taxon>Dikarya</taxon>
        <taxon>Ascomycota</taxon>
        <taxon>Pezizomycotina</taxon>
        <taxon>Sordariomycetes</taxon>
        <taxon>Hypocreomycetidae</taxon>
        <taxon>Hypocreales</taxon>
        <taxon>Nectriaceae</taxon>
        <taxon>Thelonectria</taxon>
    </lineage>
</organism>
<dbReference type="PANTHER" id="PTHR47782:SF12">
    <property type="entry name" value="ZN(II)2CYS6 TRANSCRIPTION FACTOR (EUROFUNG)"/>
    <property type="match status" value="1"/>
</dbReference>
<name>A0A9P8W045_9HYPO</name>
<keyword evidence="6" id="KW-0804">Transcription</keyword>
<dbReference type="GO" id="GO:0005634">
    <property type="term" value="C:nucleus"/>
    <property type="evidence" value="ECO:0007669"/>
    <property type="project" value="UniProtKB-SubCell"/>
</dbReference>
<keyword evidence="3" id="KW-0862">Zinc</keyword>
<evidence type="ECO:0000259" key="10">
    <source>
        <dbReference type="PROSITE" id="PS50048"/>
    </source>
</evidence>
<comment type="caution">
    <text evidence="11">The sequence shown here is derived from an EMBL/GenBank/DDBJ whole genome shotgun (WGS) entry which is preliminary data.</text>
</comment>
<keyword evidence="2" id="KW-0479">Metal-binding</keyword>
<dbReference type="GO" id="GO:0000981">
    <property type="term" value="F:DNA-binding transcription factor activity, RNA polymerase II-specific"/>
    <property type="evidence" value="ECO:0007669"/>
    <property type="project" value="InterPro"/>
</dbReference>
<dbReference type="Gene3D" id="4.10.240.10">
    <property type="entry name" value="Zn(2)-C6 fungal-type DNA-binding domain"/>
    <property type="match status" value="1"/>
</dbReference>
<evidence type="ECO:0000256" key="3">
    <source>
        <dbReference type="ARBA" id="ARBA00022833"/>
    </source>
</evidence>
<keyword evidence="4" id="KW-0805">Transcription regulation</keyword>
<dbReference type="InterPro" id="IPR001138">
    <property type="entry name" value="Zn2Cys6_DnaBD"/>
</dbReference>
<evidence type="ECO:0000256" key="2">
    <source>
        <dbReference type="ARBA" id="ARBA00022723"/>
    </source>
</evidence>